<evidence type="ECO:0000313" key="2">
    <source>
        <dbReference type="Proteomes" id="UP001519363"/>
    </source>
</evidence>
<dbReference type="EMBL" id="JAGIOO010000001">
    <property type="protein sequence ID" value="MBP2472468.1"/>
    <property type="molecule type" value="Genomic_DNA"/>
</dbReference>
<gene>
    <name evidence="1" type="ORF">JOF53_001340</name>
</gene>
<accession>A0ABS5A798</accession>
<dbReference type="Proteomes" id="UP001519363">
    <property type="component" value="Unassembled WGS sequence"/>
</dbReference>
<evidence type="ECO:0000313" key="1">
    <source>
        <dbReference type="EMBL" id="MBP2472468.1"/>
    </source>
</evidence>
<proteinExistence type="predicted"/>
<reference evidence="1 2" key="1">
    <citation type="submission" date="2021-03" db="EMBL/GenBank/DDBJ databases">
        <title>Sequencing the genomes of 1000 actinobacteria strains.</title>
        <authorList>
            <person name="Klenk H.-P."/>
        </authorList>
    </citation>
    <scope>NUCLEOTIDE SEQUENCE [LARGE SCALE GENOMIC DNA]</scope>
    <source>
        <strain evidence="1 2">DSM 44580</strain>
    </source>
</reference>
<comment type="caution">
    <text evidence="1">The sequence shown here is derived from an EMBL/GenBank/DDBJ whole genome shotgun (WGS) entry which is preliminary data.</text>
</comment>
<keyword evidence="2" id="KW-1185">Reference proteome</keyword>
<name>A0ABS5A798_9PSEU</name>
<protein>
    <submittedName>
        <fullName evidence="1">Uncharacterized protein</fullName>
    </submittedName>
</protein>
<organism evidence="1 2">
    <name type="scientific">Crossiella equi</name>
    <dbReference type="NCBI Taxonomy" id="130796"/>
    <lineage>
        <taxon>Bacteria</taxon>
        <taxon>Bacillati</taxon>
        <taxon>Actinomycetota</taxon>
        <taxon>Actinomycetes</taxon>
        <taxon>Pseudonocardiales</taxon>
        <taxon>Pseudonocardiaceae</taxon>
        <taxon>Crossiella</taxon>
    </lineage>
</organism>
<sequence length="45" mass="5135">MLERVALIAGYGVNFELPHILESRDNFALSPHNTARRGEVVQAWR</sequence>